<evidence type="ECO:0000256" key="2">
    <source>
        <dbReference type="SAM" id="MobiDB-lite"/>
    </source>
</evidence>
<evidence type="ECO:0000313" key="4">
    <source>
        <dbReference type="EMBL" id="KAK4496007.1"/>
    </source>
</evidence>
<feature type="region of interest" description="Disordered" evidence="2">
    <location>
        <begin position="624"/>
        <end position="684"/>
    </location>
</feature>
<keyword evidence="1" id="KW-0862">Zinc</keyword>
<keyword evidence="1" id="KW-0863">Zinc-finger</keyword>
<feature type="compositionally biased region" description="Low complexity" evidence="2">
    <location>
        <begin position="63"/>
        <end position="73"/>
    </location>
</feature>
<dbReference type="InterPro" id="IPR013087">
    <property type="entry name" value="Znf_C2H2_type"/>
</dbReference>
<keyword evidence="1" id="KW-0479">Metal-binding</keyword>
<proteinExistence type="predicted"/>
<feature type="compositionally biased region" description="Low complexity" evidence="2">
    <location>
        <begin position="119"/>
        <end position="130"/>
    </location>
</feature>
<protein>
    <recommendedName>
        <fullName evidence="3">C2H2-type domain-containing protein</fullName>
    </recommendedName>
</protein>
<evidence type="ECO:0000313" key="5">
    <source>
        <dbReference type="Proteomes" id="UP001305779"/>
    </source>
</evidence>
<evidence type="ECO:0000256" key="1">
    <source>
        <dbReference type="PROSITE-ProRule" id="PRU00042"/>
    </source>
</evidence>
<evidence type="ECO:0000259" key="3">
    <source>
        <dbReference type="PROSITE" id="PS50157"/>
    </source>
</evidence>
<feature type="region of interest" description="Disordered" evidence="2">
    <location>
        <begin position="115"/>
        <end position="134"/>
    </location>
</feature>
<feature type="compositionally biased region" description="Basic and acidic residues" evidence="2">
    <location>
        <begin position="216"/>
        <end position="238"/>
    </location>
</feature>
<reference evidence="4 5" key="1">
    <citation type="journal article" date="2023" name="G3 (Bethesda)">
        <title>A chromosome-level genome assembly of Zasmidium syzygii isolated from banana leaves.</title>
        <authorList>
            <person name="van Westerhoven A.C."/>
            <person name="Mehrabi R."/>
            <person name="Talebi R."/>
            <person name="Steentjes M.B.F."/>
            <person name="Corcolon B."/>
            <person name="Chong P.A."/>
            <person name="Kema G.H.J."/>
            <person name="Seidl M.F."/>
        </authorList>
    </citation>
    <scope>NUCLEOTIDE SEQUENCE [LARGE SCALE GENOMIC DNA]</scope>
    <source>
        <strain evidence="4 5">P124</strain>
    </source>
</reference>
<name>A0ABR0E3L3_ZASCE</name>
<organism evidence="4 5">
    <name type="scientific">Zasmidium cellare</name>
    <name type="common">Wine cellar mold</name>
    <name type="synonym">Racodium cellare</name>
    <dbReference type="NCBI Taxonomy" id="395010"/>
    <lineage>
        <taxon>Eukaryota</taxon>
        <taxon>Fungi</taxon>
        <taxon>Dikarya</taxon>
        <taxon>Ascomycota</taxon>
        <taxon>Pezizomycotina</taxon>
        <taxon>Dothideomycetes</taxon>
        <taxon>Dothideomycetidae</taxon>
        <taxon>Mycosphaerellales</taxon>
        <taxon>Mycosphaerellaceae</taxon>
        <taxon>Zasmidium</taxon>
    </lineage>
</organism>
<accession>A0ABR0E3L3</accession>
<dbReference type="Gene3D" id="3.30.160.60">
    <property type="entry name" value="Classic Zinc Finger"/>
    <property type="match status" value="1"/>
</dbReference>
<dbReference type="EMBL" id="JAXOVC010000011">
    <property type="protein sequence ID" value="KAK4496007.1"/>
    <property type="molecule type" value="Genomic_DNA"/>
</dbReference>
<feature type="region of interest" description="Disordered" evidence="2">
    <location>
        <begin position="181"/>
        <end position="247"/>
    </location>
</feature>
<feature type="domain" description="C2H2-type" evidence="3">
    <location>
        <begin position="11"/>
        <end position="41"/>
    </location>
</feature>
<feature type="region of interest" description="Disordered" evidence="2">
    <location>
        <begin position="26"/>
        <end position="73"/>
    </location>
</feature>
<comment type="caution">
    <text evidence="4">The sequence shown here is derived from an EMBL/GenBank/DDBJ whole genome shotgun (WGS) entry which is preliminary data.</text>
</comment>
<sequence length="710" mass="78033">MASQPMAGIRKRCTEEGCRVSFKRSSDLERHRKGVHRRRPALGDGCKSAVPIIEPDPANCPSRTTSDATDRSTNTACQGSITGAISLCVDDVDDQTDVATIADSGIGFMDPSQLGVQPSSHSSTSTGNGNCRSTHHTTVETDGCTSYKLVTLVQKVQTKQRIAHRLWQLLNPSDIEPKTECDDCDAPLDAGEQSSSGQHGDWKHFTTSGNGFGKGKRPEKGGQPSDRWDKERDHRQQPECEPDGASDKQAAQLPCVCHRFNGPGHDPFPDCSTRKSYMSGLRVHHYRHQIFICWTCFESFPSGEALEAHRTGIGCRRFLCVTPGCTNYNDFSSPESPCNNHGNYIQPKLLWRMLYRKAHGLSLQAWVPDPHREVQQVPPGLPADHYMAAYSQPLPGTDPDPFFIDPALQQAGHEFGGGMYGEQFNQPAGPAGSPELNFLTSSVPLPALESLLANLWDCVNNPYPTWTPFMARMFDAGVRPLDQQPRIEVAQGVDQRTAMLEVLAHEYASLLTNPHARTLRQWASVARMTRGLLGNEVQVPNECPWYSPDGTMPSFAGPSQNQQPPQPPAANNMIDPFALFTNNNNPAYDTSLPANMYQNHESIPQFVIQSTNPMNPMFLAVPQAPNDAPTEPSHDRRASLASMTSPSDAMYNSAPPSFIFTPSPDGVGGTGFQQTGTPTPSRQQYMENGEVDERCVEPMEDIDWTNNLGL</sequence>
<dbReference type="PROSITE" id="PS00028">
    <property type="entry name" value="ZINC_FINGER_C2H2_1"/>
    <property type="match status" value="1"/>
</dbReference>
<dbReference type="Proteomes" id="UP001305779">
    <property type="component" value="Unassembled WGS sequence"/>
</dbReference>
<feature type="compositionally biased region" description="Basic residues" evidence="2">
    <location>
        <begin position="31"/>
        <end position="40"/>
    </location>
</feature>
<dbReference type="PROSITE" id="PS50157">
    <property type="entry name" value="ZINC_FINGER_C2H2_2"/>
    <property type="match status" value="1"/>
</dbReference>
<gene>
    <name evidence="4" type="ORF">PRZ48_013276</name>
</gene>
<keyword evidence="5" id="KW-1185">Reference proteome</keyword>